<proteinExistence type="inferred from homology"/>
<dbReference type="GO" id="GO:0140664">
    <property type="term" value="F:ATP-dependent DNA damage sensor activity"/>
    <property type="evidence" value="ECO:0007669"/>
    <property type="project" value="InterPro"/>
</dbReference>
<dbReference type="Gene3D" id="1.10.1420.10">
    <property type="match status" value="2"/>
</dbReference>
<dbReference type="Gene3D" id="3.40.50.300">
    <property type="entry name" value="P-loop containing nucleotide triphosphate hydrolases"/>
    <property type="match status" value="1"/>
</dbReference>
<dbReference type="InterPro" id="IPR007860">
    <property type="entry name" value="DNA_mmatch_repair_MutS_con_dom"/>
</dbReference>
<dbReference type="GO" id="GO:0005634">
    <property type="term" value="C:nucleus"/>
    <property type="evidence" value="ECO:0007669"/>
    <property type="project" value="TreeGrafter"/>
</dbReference>
<evidence type="ECO:0000256" key="7">
    <source>
        <dbReference type="ARBA" id="ARBA00025902"/>
    </source>
</evidence>
<evidence type="ECO:0000256" key="10">
    <source>
        <dbReference type="SAM" id="MobiDB-lite"/>
    </source>
</evidence>
<dbReference type="PANTHER" id="PTHR11361">
    <property type="entry name" value="DNA MISMATCH REPAIR PROTEIN MUTS FAMILY MEMBER"/>
    <property type="match status" value="1"/>
</dbReference>
<evidence type="ECO:0000256" key="4">
    <source>
        <dbReference type="ARBA" id="ARBA00022840"/>
    </source>
</evidence>
<dbReference type="PROSITE" id="PS00486">
    <property type="entry name" value="DNA_MISMATCH_REPAIR_2"/>
    <property type="match status" value="1"/>
</dbReference>
<dbReference type="GO" id="GO:0007131">
    <property type="term" value="P:reciprocal meiotic recombination"/>
    <property type="evidence" value="ECO:0007669"/>
    <property type="project" value="TreeGrafter"/>
</dbReference>
<dbReference type="EMBL" id="JAVHJM010000003">
    <property type="protein sequence ID" value="KAK6516359.1"/>
    <property type="molecule type" value="Genomic_DNA"/>
</dbReference>
<protein>
    <recommendedName>
        <fullName evidence="2 9">DNA mismatch repair protein MSH3</fullName>
    </recommendedName>
    <alternativeName>
        <fullName evidence="2 9">DNA mismatch repair protein MSH3</fullName>
    </alternativeName>
    <alternativeName>
        <fullName evidence="8">MutS protein homolog 3</fullName>
    </alternativeName>
</protein>
<dbReference type="InterPro" id="IPR000432">
    <property type="entry name" value="DNA_mismatch_repair_MutS_C"/>
</dbReference>
<reference evidence="12 13" key="1">
    <citation type="submission" date="2019-10" db="EMBL/GenBank/DDBJ databases">
        <authorList>
            <person name="Palmer J.M."/>
        </authorList>
    </citation>
    <scope>NUCLEOTIDE SEQUENCE [LARGE SCALE GENOMIC DNA]</scope>
    <source>
        <strain evidence="12 13">TWF506</strain>
    </source>
</reference>
<feature type="domain" description="DNA mismatch repair proteins mutS family" evidence="11">
    <location>
        <begin position="639"/>
        <end position="655"/>
    </location>
</feature>
<evidence type="ECO:0000256" key="2">
    <source>
        <dbReference type="ARBA" id="ARBA00022151"/>
    </source>
</evidence>
<dbReference type="InterPro" id="IPR036678">
    <property type="entry name" value="MutS_con_dom_sf"/>
</dbReference>
<dbReference type="SMART" id="SM00533">
    <property type="entry name" value="MUTSd"/>
    <property type="match status" value="1"/>
</dbReference>
<dbReference type="Pfam" id="PF05188">
    <property type="entry name" value="MutS_II"/>
    <property type="match status" value="1"/>
</dbReference>
<dbReference type="Pfam" id="PF05190">
    <property type="entry name" value="MutS_IV"/>
    <property type="match status" value="1"/>
</dbReference>
<evidence type="ECO:0000256" key="3">
    <source>
        <dbReference type="ARBA" id="ARBA00022741"/>
    </source>
</evidence>
<feature type="compositionally biased region" description="Low complexity" evidence="10">
    <location>
        <begin position="13"/>
        <end position="32"/>
    </location>
</feature>
<dbReference type="PIRSF" id="PIRSF005813">
    <property type="entry name" value="MSH2"/>
    <property type="match status" value="1"/>
</dbReference>
<evidence type="ECO:0000259" key="11">
    <source>
        <dbReference type="PROSITE" id="PS00486"/>
    </source>
</evidence>
<gene>
    <name evidence="12" type="primary">MSH4</name>
    <name evidence="12" type="ORF">TWF506_006268</name>
</gene>
<feature type="compositionally biased region" description="Acidic residues" evidence="10">
    <location>
        <begin position="891"/>
        <end position="905"/>
    </location>
</feature>
<dbReference type="InterPro" id="IPR036187">
    <property type="entry name" value="DNA_mismatch_repair_MutS_sf"/>
</dbReference>
<feature type="compositionally biased region" description="Polar residues" evidence="10">
    <location>
        <begin position="1"/>
        <end position="12"/>
    </location>
</feature>
<accession>A0AAN8NH05</accession>
<evidence type="ECO:0000313" key="12">
    <source>
        <dbReference type="EMBL" id="KAK6516359.1"/>
    </source>
</evidence>
<dbReference type="SUPFAM" id="SSF48334">
    <property type="entry name" value="DNA repair protein MutS, domain III"/>
    <property type="match status" value="1"/>
</dbReference>
<evidence type="ECO:0000256" key="6">
    <source>
        <dbReference type="ARBA" id="ARBA00023254"/>
    </source>
</evidence>
<dbReference type="FunFam" id="3.40.50.300:FF:000870">
    <property type="entry name" value="MutS protein homolog 4"/>
    <property type="match status" value="1"/>
</dbReference>
<sequence length="984" mass="108841">MQSSRPQPTTSNRPGTRGAGARPPSRPRTAGSISGGPSTSQQVICALTESRGVVAQVGLAFINISTAECTLCEICDSQTYVRTLHKLAVFDPLEILIPETILPPRTSKLPGIIQENLPGVRLTTLPRKYYNENIGTDYISRLSFKSEAEAVQVAISGKFYAISAAAAVIKHIEVHYNIGFVGHSLRVRYQSSEGAMVIDFSTVQNLELIQNLRNPKSGDCLFGLLNNTVTPMGGRLLRSSILQPLTDTSILKDRLDAVEELATSEEMFFGTKKALQGFGDMDKLLTSLITVPANSSLKFSEKSINDVILLKKELASITPIHEALVGCSSKLLLAVRSLCSFEKVQAVQDFIDEAISPDAVWASTPVDLRHQRCYAVKSGVNGLLDVARQTYKEATEDLHVLFQEIAREYNLPTLEIKYDAQRGYYLRLPVADIEDAPLPPIFVNIMKKKKFVECTTLDIMKRNARIGDAMTEVLLMSDRTIQDLIDAIRGEMFALYKVCEGVAMLDMISSFATLVTLYEYTRPEFKNTLAIKDGRHPIREKIHKEKLIPNDVYASQQTRFQIITGCNMSGKSTYIRQIALMTIMAQIGSYVPASYGCFPITTHLFARVSMDDGIEANVSTFAAEMRETAFILKNATEGSMVIMDELGRGTCTRDGLAIAIAVCEALIEKRAFVWFATHFRELGAVLSRRAGVVSLHMQVEVGIPVYIINFLIRSFILTMLPNNTKMRPDQNLTSMLYKIADGPATEKHYGINLARIIGLPSTIITRASEVSNIIAQNAELKKMTSKGYRKSERQRLILQLVEHLQQARGSKMTNMALRGWLGRLQAEFAEAMGKLKDADEESESSESGDDDETTTNATTTEDHSRESNIRSGDGDAMDTSSDGTPILMPSEQEDSEEEEEEETTENTETMQTSDTSGHSGWSGFTTTTTNSHSHSRSYISEDTGESGSGVQDEEMEYTGYLPHTFNSEDLLEGIEELSDVEDQI</sequence>
<dbReference type="AlphaFoldDB" id="A0AAN8NH05"/>
<evidence type="ECO:0000256" key="9">
    <source>
        <dbReference type="ARBA" id="ARBA00073774"/>
    </source>
</evidence>
<feature type="compositionally biased region" description="Low complexity" evidence="10">
    <location>
        <begin position="906"/>
        <end position="932"/>
    </location>
</feature>
<comment type="subunit">
    <text evidence="7">Heterodimer consisting of MSH2-MSH3 (MutS beta). Forms a ternary complex with MutL alpha (MLH1-PMS1).</text>
</comment>
<dbReference type="PANTHER" id="PTHR11361:SF21">
    <property type="entry name" value="MUTS PROTEIN HOMOLOG 4"/>
    <property type="match status" value="1"/>
</dbReference>
<evidence type="ECO:0000256" key="1">
    <source>
        <dbReference type="ARBA" id="ARBA00007094"/>
    </source>
</evidence>
<dbReference type="SMART" id="SM00534">
    <property type="entry name" value="MUTSac"/>
    <property type="match status" value="1"/>
</dbReference>
<dbReference type="SUPFAM" id="SSF52540">
    <property type="entry name" value="P-loop containing nucleoside triphosphate hydrolases"/>
    <property type="match status" value="1"/>
</dbReference>
<feature type="region of interest" description="Disordered" evidence="10">
    <location>
        <begin position="833"/>
        <end position="956"/>
    </location>
</feature>
<name>A0AAN8NH05_9PEZI</name>
<keyword evidence="6" id="KW-0469">Meiosis</keyword>
<feature type="compositionally biased region" description="Acidic residues" evidence="10">
    <location>
        <begin position="838"/>
        <end position="853"/>
    </location>
</feature>
<keyword evidence="13" id="KW-1185">Reference proteome</keyword>
<dbReference type="InterPro" id="IPR011184">
    <property type="entry name" value="DNA_mismatch_repair_Msh2"/>
</dbReference>
<organism evidence="12 13">
    <name type="scientific">Arthrobotrys conoides</name>
    <dbReference type="NCBI Taxonomy" id="74498"/>
    <lineage>
        <taxon>Eukaryota</taxon>
        <taxon>Fungi</taxon>
        <taxon>Dikarya</taxon>
        <taxon>Ascomycota</taxon>
        <taxon>Pezizomycotina</taxon>
        <taxon>Orbiliomycetes</taxon>
        <taxon>Orbiliales</taxon>
        <taxon>Orbiliaceae</taxon>
        <taxon>Arthrobotrys</taxon>
    </lineage>
</organism>
<dbReference type="Proteomes" id="UP001307849">
    <property type="component" value="Unassembled WGS sequence"/>
</dbReference>
<feature type="region of interest" description="Disordered" evidence="10">
    <location>
        <begin position="1"/>
        <end position="38"/>
    </location>
</feature>
<dbReference type="InterPro" id="IPR007861">
    <property type="entry name" value="DNA_mismatch_repair_MutS_clamp"/>
</dbReference>
<dbReference type="GO" id="GO:0005524">
    <property type="term" value="F:ATP binding"/>
    <property type="evidence" value="ECO:0007669"/>
    <property type="project" value="UniProtKB-KW"/>
</dbReference>
<dbReference type="InterPro" id="IPR045076">
    <property type="entry name" value="MutS"/>
</dbReference>
<dbReference type="GO" id="GO:0030983">
    <property type="term" value="F:mismatched DNA binding"/>
    <property type="evidence" value="ECO:0007669"/>
    <property type="project" value="InterPro"/>
</dbReference>
<dbReference type="InterPro" id="IPR007696">
    <property type="entry name" value="DNA_mismatch_repair_MutS_core"/>
</dbReference>
<dbReference type="GO" id="GO:0006298">
    <property type="term" value="P:mismatch repair"/>
    <property type="evidence" value="ECO:0007669"/>
    <property type="project" value="InterPro"/>
</dbReference>
<comment type="caution">
    <text evidence="12">The sequence shown here is derived from an EMBL/GenBank/DDBJ whole genome shotgun (WGS) entry which is preliminary data.</text>
</comment>
<keyword evidence="4" id="KW-0067">ATP-binding</keyword>
<evidence type="ECO:0000256" key="8">
    <source>
        <dbReference type="ARBA" id="ARBA00029792"/>
    </source>
</evidence>
<keyword evidence="5" id="KW-0238">DNA-binding</keyword>
<dbReference type="Gene3D" id="3.30.420.110">
    <property type="entry name" value="MutS, connector domain"/>
    <property type="match status" value="1"/>
</dbReference>
<evidence type="ECO:0000256" key="5">
    <source>
        <dbReference type="ARBA" id="ARBA00023125"/>
    </source>
</evidence>
<evidence type="ECO:0000313" key="13">
    <source>
        <dbReference type="Proteomes" id="UP001307849"/>
    </source>
</evidence>
<dbReference type="InterPro" id="IPR027417">
    <property type="entry name" value="P-loop_NTPase"/>
</dbReference>
<keyword evidence="3" id="KW-0547">Nucleotide-binding</keyword>
<dbReference type="SUPFAM" id="SSF53150">
    <property type="entry name" value="DNA repair protein MutS, domain II"/>
    <property type="match status" value="1"/>
</dbReference>
<dbReference type="Pfam" id="PF00488">
    <property type="entry name" value="MutS_V"/>
    <property type="match status" value="1"/>
</dbReference>
<dbReference type="Pfam" id="PF05192">
    <property type="entry name" value="MutS_III"/>
    <property type="match status" value="1"/>
</dbReference>
<comment type="similarity">
    <text evidence="1">Belongs to the DNA mismatch repair MutS family. MSH3 subfamily.</text>
</comment>